<protein>
    <submittedName>
        <fullName evidence="1">CST complex subunit CTC1 isoform X1</fullName>
    </submittedName>
</protein>
<organism evidence="1 2">
    <name type="scientific">Melia azedarach</name>
    <name type="common">Chinaberry tree</name>
    <dbReference type="NCBI Taxonomy" id="155640"/>
    <lineage>
        <taxon>Eukaryota</taxon>
        <taxon>Viridiplantae</taxon>
        <taxon>Streptophyta</taxon>
        <taxon>Embryophyta</taxon>
        <taxon>Tracheophyta</taxon>
        <taxon>Spermatophyta</taxon>
        <taxon>Magnoliopsida</taxon>
        <taxon>eudicotyledons</taxon>
        <taxon>Gunneridae</taxon>
        <taxon>Pentapetalae</taxon>
        <taxon>rosids</taxon>
        <taxon>malvids</taxon>
        <taxon>Sapindales</taxon>
        <taxon>Meliaceae</taxon>
        <taxon>Melia</taxon>
    </lineage>
</organism>
<dbReference type="EMBL" id="CM051407">
    <property type="protein sequence ID" value="KAJ4701815.1"/>
    <property type="molecule type" value="Genomic_DNA"/>
</dbReference>
<proteinExistence type="predicted"/>
<dbReference type="Proteomes" id="UP001164539">
    <property type="component" value="Chromosome 14"/>
</dbReference>
<evidence type="ECO:0000313" key="1">
    <source>
        <dbReference type="EMBL" id="KAJ4701815.1"/>
    </source>
</evidence>
<reference evidence="1 2" key="1">
    <citation type="journal article" date="2023" name="Science">
        <title>Complex scaffold remodeling in plant triterpene biosynthesis.</title>
        <authorList>
            <person name="De La Pena R."/>
            <person name="Hodgson H."/>
            <person name="Liu J.C."/>
            <person name="Stephenson M.J."/>
            <person name="Martin A.C."/>
            <person name="Owen C."/>
            <person name="Harkess A."/>
            <person name="Leebens-Mack J."/>
            <person name="Jimenez L.E."/>
            <person name="Osbourn A."/>
            <person name="Sattely E.S."/>
        </authorList>
    </citation>
    <scope>NUCLEOTIDE SEQUENCE [LARGE SCALE GENOMIC DNA]</scope>
    <source>
        <strain evidence="2">cv. JPN11</strain>
        <tissue evidence="1">Leaf</tissue>
    </source>
</reference>
<comment type="caution">
    <text evidence="1">The sequence shown here is derived from an EMBL/GenBank/DDBJ whole genome shotgun (WGS) entry which is preliminary data.</text>
</comment>
<gene>
    <name evidence="1" type="ORF">OWV82_024997</name>
</gene>
<evidence type="ECO:0000313" key="2">
    <source>
        <dbReference type="Proteomes" id="UP001164539"/>
    </source>
</evidence>
<accession>A0ACC1WRH6</accession>
<sequence>MEENAKVLTIAELTHCSRPLTGTSSLHSHFKRPISRTPSSNHQRPPDSINPNPNPKILTPLNYPAILIGTLTLNCSQDNSLQFTDSSSKICCDILDFNVRAIGKKIHITAWNFIPLKRGKGFLEIIKWNFPESASILNGCSNAYSFDSFPLTPSSFSPSETNNSKFRYQIRGALESVSTVSVVPCSHPDSSTTSTNIRGFIMRVMACGCKLCSSKESKITQECHSFTKPEFVYFCGAASGWHPVMTKLVGKVIMISGLKKKLIFIGREESQLMFVTTENSVLHVPRLLKKLLPVLKTVIKGKGECGVYTGVVKGVYMQGKIVELDNEVWLLLTDKFLSVPHSLRLGSVISVRNVHFVNPRFSWAKILILGACSKTSIILESFSPLESECYINAELQSLLGRFIESLSFSARLWALLVVACFQKKFSGVLSDKEILGSKHKQGLAQMYSSSRLPSSVIRARHGVFTELCKHESCSCATEPYCGNLRLVVPISSFIYHCEATWMKKLLELDKNSHILSKNKRYSLLSCEGKSYGRSKMIFSSRDIGIVLLGSVKTSPSSGRLQLVDMTGSIDVIIPDLSSTWKGNSIYEVTDYSLVMEGIPDLVDWLELPKNESFSCRTIFNCTPLARKGNFSIFVYFHMHNVCSRNLPFYPCMEWIDDFKELKSGKFHLIRVTHKFPLLQKFQDDPLVADRSSIFAEVIVLPWNLVLCDKDETVLPRKVLNNWLHESMECCTGEDFQGHGSDKRESSRERICTNLKFPHEIPCLVSVRSANVLSFISSGILCCNKSSVKTTVDFQNLNAKKVLLEFASENLSKYQLLQIGGYYLSKHHIEDPFCDIKDSDNVTAVKVLITSRMHMWSLTFSTDEFITHNRPLQDLSQDNSCFSTCKEFPVDQGELPLRPGSSSGTCSDVHLYLSPDAMDIFKLNLKYKGLGEDFIEPSIIPEETSNISSCTWTTLTVSGLPPRPPDSNCLFQEGNLISLHGDVVAVHGFDDNSVNTHASCGSLSDVQQLGFFQEPARSFCIHVLVDHQPVRVFGSLSEHMYLIGFGPGVNAAFHRILQGRKPDRFMLLPISFVVVNFIRVVNDPYIDKSFNLWSDSDICNMASSDSVSSSLLTELVHCSGCRPGRFHCRVVAVHVLVLEKNRTCDDLHLKSQSRAHLVDIPLAGFVLDDGSSSCCCWTRAEQAATLLRLHEELPQSALENSGWALNWIGVDNNAWTTTIYHLERILKKHDRIMIKNYGSMADSCYQDLTVSVSSESALTSSDENLLKFIIFNACFGTFWTLVASVMDSSTVRWLENDHLMKMEMTMHSLQNIWATEVYHTDPITEARNMIQELLER</sequence>
<keyword evidence="2" id="KW-1185">Reference proteome</keyword>
<name>A0ACC1WRH6_MELAZ</name>